<evidence type="ECO:0000313" key="3">
    <source>
        <dbReference type="Proteomes" id="UP000002051"/>
    </source>
</evidence>
<reference evidence="2" key="3">
    <citation type="submission" date="2015-06" db="UniProtKB">
        <authorList>
            <consortium name="EnsemblPlants"/>
        </authorList>
    </citation>
    <scope>IDENTIFICATION</scope>
    <source>
        <strain evidence="2">cv. Jemalong A17</strain>
    </source>
</reference>
<organism evidence="1 3">
    <name type="scientific">Medicago truncatula</name>
    <name type="common">Barrel medic</name>
    <name type="synonym">Medicago tribuloides</name>
    <dbReference type="NCBI Taxonomy" id="3880"/>
    <lineage>
        <taxon>Eukaryota</taxon>
        <taxon>Viridiplantae</taxon>
        <taxon>Streptophyta</taxon>
        <taxon>Embryophyta</taxon>
        <taxon>Tracheophyta</taxon>
        <taxon>Spermatophyta</taxon>
        <taxon>Magnoliopsida</taxon>
        <taxon>eudicotyledons</taxon>
        <taxon>Gunneridae</taxon>
        <taxon>Pentapetalae</taxon>
        <taxon>rosids</taxon>
        <taxon>fabids</taxon>
        <taxon>Fabales</taxon>
        <taxon>Fabaceae</taxon>
        <taxon>Papilionoideae</taxon>
        <taxon>50 kb inversion clade</taxon>
        <taxon>NPAAA clade</taxon>
        <taxon>Hologalegina</taxon>
        <taxon>IRL clade</taxon>
        <taxon>Trifolieae</taxon>
        <taxon>Medicago</taxon>
    </lineage>
</organism>
<evidence type="ECO:0000313" key="2">
    <source>
        <dbReference type="EnsemblPlants" id="KEH17159"/>
    </source>
</evidence>
<sequence length="84" mass="9693">MLFYVFLVRSASSVLFFVLATFPLLAGSDTGVGRWCEGWIRRVLMLDSIPLAVWLRFYSIRVEEYKEITCRGSNRVLLDLETKA</sequence>
<evidence type="ECO:0000313" key="1">
    <source>
        <dbReference type="EMBL" id="KEH17159.1"/>
    </source>
</evidence>
<reference evidence="1 3" key="2">
    <citation type="journal article" date="2014" name="BMC Genomics">
        <title>An improved genome release (version Mt4.0) for the model legume Medicago truncatula.</title>
        <authorList>
            <person name="Tang H."/>
            <person name="Krishnakumar V."/>
            <person name="Bidwell S."/>
            <person name="Rosen B."/>
            <person name="Chan A."/>
            <person name="Zhou S."/>
            <person name="Gentzbittel L."/>
            <person name="Childs K.L."/>
            <person name="Yandell M."/>
            <person name="Gundlach H."/>
            <person name="Mayer K.F."/>
            <person name="Schwartz D.C."/>
            <person name="Town C.D."/>
        </authorList>
    </citation>
    <scope>GENOME REANNOTATION</scope>
    <source>
        <strain evidence="1">A17</strain>
        <strain evidence="2 3">cv. Jemalong A17</strain>
    </source>
</reference>
<name>A0A072THY0_MEDTR</name>
<gene>
    <name evidence="1" type="ORF">MTR_0037s0160</name>
</gene>
<keyword evidence="1" id="KW-0472">Membrane</keyword>
<dbReference type="Proteomes" id="UP000002051">
    <property type="component" value="Unassembled WGS sequence"/>
</dbReference>
<accession>A0A072THY0</accession>
<reference evidence="1 3" key="1">
    <citation type="journal article" date="2011" name="Nature">
        <title>The Medicago genome provides insight into the evolution of rhizobial symbioses.</title>
        <authorList>
            <person name="Young N.D."/>
            <person name="Debelle F."/>
            <person name="Oldroyd G.E."/>
            <person name="Geurts R."/>
            <person name="Cannon S.B."/>
            <person name="Udvardi M.K."/>
            <person name="Benedito V.A."/>
            <person name="Mayer K.F."/>
            <person name="Gouzy J."/>
            <person name="Schoof H."/>
            <person name="Van de Peer Y."/>
            <person name="Proost S."/>
            <person name="Cook D.R."/>
            <person name="Meyers B.C."/>
            <person name="Spannagl M."/>
            <person name="Cheung F."/>
            <person name="De Mita S."/>
            <person name="Krishnakumar V."/>
            <person name="Gundlach H."/>
            <person name="Zhou S."/>
            <person name="Mudge J."/>
            <person name="Bharti A.K."/>
            <person name="Murray J.D."/>
            <person name="Naoumkina M.A."/>
            <person name="Rosen B."/>
            <person name="Silverstein K.A."/>
            <person name="Tang H."/>
            <person name="Rombauts S."/>
            <person name="Zhao P.X."/>
            <person name="Zhou P."/>
            <person name="Barbe V."/>
            <person name="Bardou P."/>
            <person name="Bechner M."/>
            <person name="Bellec A."/>
            <person name="Berger A."/>
            <person name="Berges H."/>
            <person name="Bidwell S."/>
            <person name="Bisseling T."/>
            <person name="Choisne N."/>
            <person name="Couloux A."/>
            <person name="Denny R."/>
            <person name="Deshpande S."/>
            <person name="Dai X."/>
            <person name="Doyle J.J."/>
            <person name="Dudez A.M."/>
            <person name="Farmer A.D."/>
            <person name="Fouteau S."/>
            <person name="Franken C."/>
            <person name="Gibelin C."/>
            <person name="Gish J."/>
            <person name="Goldstein S."/>
            <person name="Gonzalez A.J."/>
            <person name="Green P.J."/>
            <person name="Hallab A."/>
            <person name="Hartog M."/>
            <person name="Hua A."/>
            <person name="Humphray S.J."/>
            <person name="Jeong D.H."/>
            <person name="Jing Y."/>
            <person name="Jocker A."/>
            <person name="Kenton S.M."/>
            <person name="Kim D.J."/>
            <person name="Klee K."/>
            <person name="Lai H."/>
            <person name="Lang C."/>
            <person name="Lin S."/>
            <person name="Macmil S.L."/>
            <person name="Magdelenat G."/>
            <person name="Matthews L."/>
            <person name="McCorrison J."/>
            <person name="Monaghan E.L."/>
            <person name="Mun J.H."/>
            <person name="Najar F.Z."/>
            <person name="Nicholson C."/>
            <person name="Noirot C."/>
            <person name="O'Bleness M."/>
            <person name="Paule C.R."/>
            <person name="Poulain J."/>
            <person name="Prion F."/>
            <person name="Qin B."/>
            <person name="Qu C."/>
            <person name="Retzel E.F."/>
            <person name="Riddle C."/>
            <person name="Sallet E."/>
            <person name="Samain S."/>
            <person name="Samson N."/>
            <person name="Sanders I."/>
            <person name="Saurat O."/>
            <person name="Scarpelli C."/>
            <person name="Schiex T."/>
            <person name="Segurens B."/>
            <person name="Severin A.J."/>
            <person name="Sherrier D.J."/>
            <person name="Shi R."/>
            <person name="Sims S."/>
            <person name="Singer S.R."/>
            <person name="Sinharoy S."/>
            <person name="Sterck L."/>
            <person name="Viollet A."/>
            <person name="Wang B.B."/>
            <person name="Wang K."/>
            <person name="Wang M."/>
            <person name="Wang X."/>
            <person name="Warfsmann J."/>
            <person name="Weissenbach J."/>
            <person name="White D.D."/>
            <person name="White J.D."/>
            <person name="Wiley G.B."/>
            <person name="Wincker P."/>
            <person name="Xing Y."/>
            <person name="Yang L."/>
            <person name="Yao Z."/>
            <person name="Ying F."/>
            <person name="Zhai J."/>
            <person name="Zhou L."/>
            <person name="Zuber A."/>
            <person name="Denarie J."/>
            <person name="Dixon R.A."/>
            <person name="May G.D."/>
            <person name="Schwartz D.C."/>
            <person name="Rogers J."/>
            <person name="Quetier F."/>
            <person name="Town C.D."/>
            <person name="Roe B.A."/>
        </authorList>
    </citation>
    <scope>NUCLEOTIDE SEQUENCE [LARGE SCALE GENOMIC DNA]</scope>
    <source>
        <strain evidence="1">A17</strain>
        <strain evidence="2 3">cv. Jemalong A17</strain>
    </source>
</reference>
<protein>
    <submittedName>
        <fullName evidence="1">Transmembrane protein, putative</fullName>
    </submittedName>
</protein>
<dbReference type="EMBL" id="KL402762">
    <property type="protein sequence ID" value="KEH17159.1"/>
    <property type="molecule type" value="Genomic_DNA"/>
</dbReference>
<proteinExistence type="predicted"/>
<dbReference type="EnsemblPlants" id="KEH17159">
    <property type="protein sequence ID" value="KEH17159"/>
    <property type="gene ID" value="MTR_0037s0160"/>
</dbReference>
<keyword evidence="1" id="KW-0812">Transmembrane</keyword>
<keyword evidence="3" id="KW-1185">Reference proteome</keyword>
<dbReference type="HOGENOM" id="CLU_2530964_0_0_1"/>
<dbReference type="AlphaFoldDB" id="A0A072THY0"/>